<gene>
    <name evidence="3" type="ORF">GIS00_16075</name>
</gene>
<keyword evidence="4" id="KW-1185">Reference proteome</keyword>
<dbReference type="InterPro" id="IPR000551">
    <property type="entry name" value="MerR-type_HTH_dom"/>
</dbReference>
<dbReference type="SMART" id="SM00422">
    <property type="entry name" value="HTH_MERR"/>
    <property type="match status" value="1"/>
</dbReference>
<dbReference type="PROSITE" id="PS50937">
    <property type="entry name" value="HTH_MERR_2"/>
    <property type="match status" value="1"/>
</dbReference>
<name>A0A7K1FQC6_9ACTN</name>
<dbReference type="InterPro" id="IPR047057">
    <property type="entry name" value="MerR_fam"/>
</dbReference>
<sequence>MLDLPAAGTRKVAHVIGNEHLLTIGQLARRSGVPVRTIRFWSDEGILPESGRTAAGYRCYDAAAVARLDLVRTLRDLGLGLDDVRTVLARRVGIAEVAATHVRAIDEQIRALRVQRAVCTLIARSGGGDLDGLSERELTLMNDLARMTAPERQRLLDDFAATAFAGIPDDAPGAGLGRLMRALPPELPDEPTTEQVEAWVELAGLAADPAFAARVREMAMAGSQRTPEQQAMDPTLVLEHAGAAERAGIDPTGPEGQLVLSRIVGDLPAEQAHELGRTIRTFTDRRVERYWWLLRILQGQKPYPLGSAAFEWFADALAAR</sequence>
<dbReference type="GO" id="GO:0003700">
    <property type="term" value="F:DNA-binding transcription factor activity"/>
    <property type="evidence" value="ECO:0007669"/>
    <property type="project" value="InterPro"/>
</dbReference>
<dbReference type="CDD" id="cd00592">
    <property type="entry name" value="HTH_MerR-like"/>
    <property type="match status" value="1"/>
</dbReference>
<evidence type="ECO:0000256" key="1">
    <source>
        <dbReference type="ARBA" id="ARBA00023125"/>
    </source>
</evidence>
<keyword evidence="1" id="KW-0238">DNA-binding</keyword>
<organism evidence="3 4">
    <name type="scientific">Nakamurella alba</name>
    <dbReference type="NCBI Taxonomy" id="2665158"/>
    <lineage>
        <taxon>Bacteria</taxon>
        <taxon>Bacillati</taxon>
        <taxon>Actinomycetota</taxon>
        <taxon>Actinomycetes</taxon>
        <taxon>Nakamurellales</taxon>
        <taxon>Nakamurellaceae</taxon>
        <taxon>Nakamurella</taxon>
    </lineage>
</organism>
<protein>
    <submittedName>
        <fullName evidence="3">MerR family transcriptional regulator</fullName>
    </submittedName>
</protein>
<feature type="domain" description="HTH merR-type" evidence="2">
    <location>
        <begin position="21"/>
        <end position="90"/>
    </location>
</feature>
<dbReference type="Pfam" id="PF13411">
    <property type="entry name" value="MerR_1"/>
    <property type="match status" value="1"/>
</dbReference>
<dbReference type="PRINTS" id="PR00040">
    <property type="entry name" value="HTHMERR"/>
</dbReference>
<reference evidence="3 4" key="1">
    <citation type="submission" date="2019-11" db="EMBL/GenBank/DDBJ databases">
        <authorList>
            <person name="Jiang L.-Q."/>
        </authorList>
    </citation>
    <scope>NUCLEOTIDE SEQUENCE [LARGE SCALE GENOMIC DNA]</scope>
    <source>
        <strain evidence="3 4">YIM 132087</strain>
    </source>
</reference>
<dbReference type="EMBL" id="WLYK01000006">
    <property type="protein sequence ID" value="MTD15453.1"/>
    <property type="molecule type" value="Genomic_DNA"/>
</dbReference>
<evidence type="ECO:0000259" key="2">
    <source>
        <dbReference type="PROSITE" id="PS50937"/>
    </source>
</evidence>
<accession>A0A7K1FQC6</accession>
<evidence type="ECO:0000313" key="4">
    <source>
        <dbReference type="Proteomes" id="UP000460221"/>
    </source>
</evidence>
<dbReference type="PANTHER" id="PTHR30204">
    <property type="entry name" value="REDOX-CYCLING DRUG-SENSING TRANSCRIPTIONAL ACTIVATOR SOXR"/>
    <property type="match status" value="1"/>
</dbReference>
<dbReference type="PANTHER" id="PTHR30204:SF93">
    <property type="entry name" value="HTH MERR-TYPE DOMAIN-CONTAINING PROTEIN"/>
    <property type="match status" value="1"/>
</dbReference>
<dbReference type="SUPFAM" id="SSF46955">
    <property type="entry name" value="Putative DNA-binding domain"/>
    <property type="match status" value="1"/>
</dbReference>
<dbReference type="InterPro" id="IPR009061">
    <property type="entry name" value="DNA-bd_dom_put_sf"/>
</dbReference>
<dbReference type="Proteomes" id="UP000460221">
    <property type="component" value="Unassembled WGS sequence"/>
</dbReference>
<proteinExistence type="predicted"/>
<dbReference type="GO" id="GO:0003677">
    <property type="term" value="F:DNA binding"/>
    <property type="evidence" value="ECO:0007669"/>
    <property type="project" value="UniProtKB-KW"/>
</dbReference>
<dbReference type="Gene3D" id="1.10.1660.10">
    <property type="match status" value="1"/>
</dbReference>
<comment type="caution">
    <text evidence="3">The sequence shown here is derived from an EMBL/GenBank/DDBJ whole genome shotgun (WGS) entry which is preliminary data.</text>
</comment>
<evidence type="ECO:0000313" key="3">
    <source>
        <dbReference type="EMBL" id="MTD15453.1"/>
    </source>
</evidence>
<dbReference type="AlphaFoldDB" id="A0A7K1FQC6"/>